<reference evidence="1 2" key="1">
    <citation type="submission" date="2020-11" db="EMBL/GenBank/DDBJ databases">
        <title>Enhanced detection system for hospital associated transmission using whole genome sequencing surveillance.</title>
        <authorList>
            <person name="Harrison L.H."/>
            <person name="Van Tyne D."/>
            <person name="Marsh J.W."/>
            <person name="Griffith M.P."/>
            <person name="Snyder D.J."/>
            <person name="Cooper V.S."/>
            <person name="Mustapha M."/>
        </authorList>
    </citation>
    <scope>NUCLEOTIDE SEQUENCE [LARGE SCALE GENOMIC DNA]</scope>
    <source>
        <strain evidence="1 2">PR00075</strain>
    </source>
</reference>
<dbReference type="EMBL" id="JADSJP010000011">
    <property type="protein sequence ID" value="MBG2879351.1"/>
    <property type="molecule type" value="Genomic_DNA"/>
</dbReference>
<keyword evidence="2" id="KW-1185">Reference proteome</keyword>
<comment type="caution">
    <text evidence="1">The sequence shown here is derived from an EMBL/GenBank/DDBJ whole genome shotgun (WGS) entry which is preliminary data.</text>
</comment>
<accession>A0ABS0ITK1</accession>
<sequence>MGNLTIHAGLVNGDLMPIINDDKTSSEIVEAFTGDDTGAPPRSVTITVITDSGKKVEIYIPNSNANTSVMVDGKSI</sequence>
<name>A0ABS0ITK1_9GAMM</name>
<dbReference type="Proteomes" id="UP000614721">
    <property type="component" value="Unassembled WGS sequence"/>
</dbReference>
<evidence type="ECO:0000313" key="1">
    <source>
        <dbReference type="EMBL" id="MBG2879351.1"/>
    </source>
</evidence>
<proteinExistence type="predicted"/>
<gene>
    <name evidence="1" type="ORF">I4902_08735</name>
</gene>
<protein>
    <submittedName>
        <fullName evidence="1">Uncharacterized protein</fullName>
    </submittedName>
</protein>
<dbReference type="RefSeq" id="WP_196566909.1">
    <property type="nucleotide sequence ID" value="NZ_JADRYY010000009.1"/>
</dbReference>
<organism evidence="1 2">
    <name type="scientific">Proteus alimentorum</name>
    <dbReference type="NCBI Taxonomy" id="1973495"/>
    <lineage>
        <taxon>Bacteria</taxon>
        <taxon>Pseudomonadati</taxon>
        <taxon>Pseudomonadota</taxon>
        <taxon>Gammaproteobacteria</taxon>
        <taxon>Enterobacterales</taxon>
        <taxon>Morganellaceae</taxon>
        <taxon>Proteus</taxon>
    </lineage>
</organism>
<evidence type="ECO:0000313" key="2">
    <source>
        <dbReference type="Proteomes" id="UP000614721"/>
    </source>
</evidence>